<dbReference type="Gene3D" id="2.160.20.80">
    <property type="entry name" value="E3 ubiquitin-protein ligase SopA"/>
    <property type="match status" value="4"/>
</dbReference>
<dbReference type="InterPro" id="IPR001646">
    <property type="entry name" value="5peptide_repeat"/>
</dbReference>
<dbReference type="SUPFAM" id="SSF141571">
    <property type="entry name" value="Pentapeptide repeat-like"/>
    <property type="match status" value="2"/>
</dbReference>
<evidence type="ECO:0000313" key="2">
    <source>
        <dbReference type="Proteomes" id="UP000316426"/>
    </source>
</evidence>
<dbReference type="PANTHER" id="PTHR14136">
    <property type="entry name" value="BTB_POZ DOMAIN-CONTAINING PROTEIN KCTD9"/>
    <property type="match status" value="1"/>
</dbReference>
<dbReference type="Pfam" id="PF00805">
    <property type="entry name" value="Pentapeptide"/>
    <property type="match status" value="4"/>
</dbReference>
<accession>A0A518K3N6</accession>
<gene>
    <name evidence="1" type="primary">pipB2</name>
    <name evidence="1" type="ORF">Spa11_05550</name>
</gene>
<keyword evidence="2" id="KW-1185">Reference proteome</keyword>
<dbReference type="InterPro" id="IPR051082">
    <property type="entry name" value="Pentapeptide-BTB/POZ_domain"/>
</dbReference>
<organism evidence="1 2">
    <name type="scientific">Botrimarina mediterranea</name>
    <dbReference type="NCBI Taxonomy" id="2528022"/>
    <lineage>
        <taxon>Bacteria</taxon>
        <taxon>Pseudomonadati</taxon>
        <taxon>Planctomycetota</taxon>
        <taxon>Planctomycetia</taxon>
        <taxon>Pirellulales</taxon>
        <taxon>Lacipirellulaceae</taxon>
        <taxon>Botrimarina</taxon>
    </lineage>
</organism>
<dbReference type="EMBL" id="CP036349">
    <property type="protein sequence ID" value="QDV72380.1"/>
    <property type="molecule type" value="Genomic_DNA"/>
</dbReference>
<sequence>MLLYSRDALDSRDALGRLSKALVGVLLTAAPLRAHIYQWEDTGDGRVQSTTLTPGGGGVDAVPGEYLYRRDLTKAYLIGADLTGAYAYQANFTDADFTNANLTSATLSWTTLTGATFTDAVVRGAGLNNITSRGFGAAQLYSTASYQAGDLSGILFDGNNLTGWDFSSQDLSRTRYYGTILAGVDFTGATITGAILQDATSNGFTVAQFYSTASYQNLNLREVWLNYSDLTGWNFAGQDLTGASLQIATLLDADFTGAIIDNASFYSVTNSGFTAAQLYSTASYQAGGLRGVNLEFNDMSGWNFAGIDLTGANFNGADLAGSDLTGAIINDASLGDTALSETQLYSTASYQAGDLSGTNLGENYLSDVSFAGFNLERAGFGGANLEGTDFTGANIRGANFYAATFNGFTPQQLYSTASYQEGDLSGVSFLINDLAGWDFEEQNLQHAELSADLTGTNLRHAYLVNAVFDSSGITNIGLAIFHGADARGARMYLDDTSAGVNLIGPQGVVHGIDLTTEELWIVRDYDGDSDMYNPIAPIAIHVEDGFSTNDDSTIEVRLEADAWDSTISFEPGIAVTLDGTLELSFTPDVDVTGQVGRSFALFDWTGVAPTGAFNVVSEHEWDLSSLYTTGVVTLTSAEQPLYGDYNGDGAVDAADYTVWRDNVDAPAGSLPNDPGSGPIGAAQYETWRDNYGRTSPSDAAVVPEPATAFIGLAPVICAAPSRRRQRR</sequence>
<reference evidence="1 2" key="1">
    <citation type="submission" date="2019-02" db="EMBL/GenBank/DDBJ databases">
        <title>Deep-cultivation of Planctomycetes and their phenomic and genomic characterization uncovers novel biology.</title>
        <authorList>
            <person name="Wiegand S."/>
            <person name="Jogler M."/>
            <person name="Boedeker C."/>
            <person name="Pinto D."/>
            <person name="Vollmers J."/>
            <person name="Rivas-Marin E."/>
            <person name="Kohn T."/>
            <person name="Peeters S.H."/>
            <person name="Heuer A."/>
            <person name="Rast P."/>
            <person name="Oberbeckmann S."/>
            <person name="Bunk B."/>
            <person name="Jeske O."/>
            <person name="Meyerdierks A."/>
            <person name="Storesund J.E."/>
            <person name="Kallscheuer N."/>
            <person name="Luecker S."/>
            <person name="Lage O.M."/>
            <person name="Pohl T."/>
            <person name="Merkel B.J."/>
            <person name="Hornburger P."/>
            <person name="Mueller R.-W."/>
            <person name="Bruemmer F."/>
            <person name="Labrenz M."/>
            <person name="Spormann A.M."/>
            <person name="Op den Camp H."/>
            <person name="Overmann J."/>
            <person name="Amann R."/>
            <person name="Jetten M.S.M."/>
            <person name="Mascher T."/>
            <person name="Medema M.H."/>
            <person name="Devos D.P."/>
            <person name="Kaster A.-K."/>
            <person name="Ovreas L."/>
            <person name="Rohde M."/>
            <person name="Galperin M.Y."/>
            <person name="Jogler C."/>
        </authorList>
    </citation>
    <scope>NUCLEOTIDE SEQUENCE [LARGE SCALE GENOMIC DNA]</scope>
    <source>
        <strain evidence="1 2">Spa11</strain>
    </source>
</reference>
<proteinExistence type="predicted"/>
<dbReference type="Proteomes" id="UP000316426">
    <property type="component" value="Chromosome"/>
</dbReference>
<evidence type="ECO:0000313" key="1">
    <source>
        <dbReference type="EMBL" id="QDV72380.1"/>
    </source>
</evidence>
<protein>
    <submittedName>
        <fullName evidence="1">Secreted effector protein pipB2</fullName>
    </submittedName>
</protein>
<dbReference type="RefSeq" id="WP_145107022.1">
    <property type="nucleotide sequence ID" value="NZ_CP036349.1"/>
</dbReference>
<dbReference type="KEGG" id="bmei:Spa11_05550"/>
<dbReference type="PANTHER" id="PTHR14136:SF17">
    <property type="entry name" value="BTB_POZ DOMAIN-CONTAINING PROTEIN KCTD9"/>
    <property type="match status" value="1"/>
</dbReference>
<dbReference type="AlphaFoldDB" id="A0A518K3N6"/>
<name>A0A518K3N6_9BACT</name>